<reference evidence="1" key="1">
    <citation type="journal article" date="2023" name="G3 (Bethesda)">
        <title>A reference genome for the long-term kleptoplast-retaining sea slug Elysia crispata morphotype clarki.</title>
        <authorList>
            <person name="Eastman K.E."/>
            <person name="Pendleton A.L."/>
            <person name="Shaikh M.A."/>
            <person name="Suttiyut T."/>
            <person name="Ogas R."/>
            <person name="Tomko P."/>
            <person name="Gavelis G."/>
            <person name="Widhalm J.R."/>
            <person name="Wisecaver J.H."/>
        </authorList>
    </citation>
    <scope>NUCLEOTIDE SEQUENCE</scope>
    <source>
        <strain evidence="1">ECLA1</strain>
    </source>
</reference>
<name>A0AAE1EDP5_9GAST</name>
<keyword evidence="2" id="KW-1185">Reference proteome</keyword>
<sequence length="131" mass="14458">MRKEKSSASGAGLFYHTCVCVPRLQPDTETVFHHLAVTVKSPPARLAEQAELCLSLVTFRRKNFLLFASRIPDRYQRNNEMPTSFGANGRPGLLIFPPSNVLVWSPATSSRQRGEGPLGFYKLGNIGNLPG</sequence>
<dbReference type="Proteomes" id="UP001283361">
    <property type="component" value="Unassembled WGS sequence"/>
</dbReference>
<organism evidence="1 2">
    <name type="scientific">Elysia crispata</name>
    <name type="common">lettuce slug</name>
    <dbReference type="NCBI Taxonomy" id="231223"/>
    <lineage>
        <taxon>Eukaryota</taxon>
        <taxon>Metazoa</taxon>
        <taxon>Spiralia</taxon>
        <taxon>Lophotrochozoa</taxon>
        <taxon>Mollusca</taxon>
        <taxon>Gastropoda</taxon>
        <taxon>Heterobranchia</taxon>
        <taxon>Euthyneura</taxon>
        <taxon>Panpulmonata</taxon>
        <taxon>Sacoglossa</taxon>
        <taxon>Placobranchoidea</taxon>
        <taxon>Plakobranchidae</taxon>
        <taxon>Elysia</taxon>
    </lineage>
</organism>
<evidence type="ECO:0000313" key="1">
    <source>
        <dbReference type="EMBL" id="KAK3802935.1"/>
    </source>
</evidence>
<dbReference type="EMBL" id="JAWDGP010000205">
    <property type="protein sequence ID" value="KAK3802935.1"/>
    <property type="molecule type" value="Genomic_DNA"/>
</dbReference>
<dbReference type="AlphaFoldDB" id="A0AAE1EDP5"/>
<gene>
    <name evidence="1" type="ORF">RRG08_020036</name>
</gene>
<protein>
    <submittedName>
        <fullName evidence="1">Uncharacterized protein</fullName>
    </submittedName>
</protein>
<evidence type="ECO:0000313" key="2">
    <source>
        <dbReference type="Proteomes" id="UP001283361"/>
    </source>
</evidence>
<proteinExistence type="predicted"/>
<comment type="caution">
    <text evidence="1">The sequence shown here is derived from an EMBL/GenBank/DDBJ whole genome shotgun (WGS) entry which is preliminary data.</text>
</comment>
<accession>A0AAE1EDP5</accession>